<sequence length="455" mass="52125">MNEIACKQNIISSTTKHDDLYSAALYFRVLRQHGYHVSQDAILQLLDDEKIITTTHLEDKSMVEVYEASHLALEDEHWLLDRVKSLIAARNSNSNDDNQDVNINSAKCPAQLSVSWFNAKKHIHAQDKSALHRLAGLSFNIVQVQHQKDLMEILTWWKNLGLSEALTFTRDRAVESFLWAVGVVYEPQYGKLRKWLTKAIILVLVIDDVYDIYGSKHELEQFTIAVERWDPKEIEQLPKAIKRCFWALYDTTNDTDLDIQKQKGWDSVLPHLKKVWTGFCKALFKEAKWYDKSHSPSLLEYLDNGWTSSSGPVLSLHTLLGVGQDITQTMAVFNSNQQIIHHASLIIRLCNDQATSKAELERGDAPSSILCYMREAKVTESEARDHIRNLVTESWKTMNALFIKCPHSQQPMIRYIVNIAKVANFIYQNGDGYGVQDQDTRKQVLSCLIEPLTLP</sequence>
<evidence type="ECO:0000256" key="1">
    <source>
        <dbReference type="ARBA" id="ARBA00022723"/>
    </source>
</evidence>
<dbReference type="InterPro" id="IPR050148">
    <property type="entry name" value="Terpene_synthase-like"/>
</dbReference>
<dbReference type="Proteomes" id="UP000653305">
    <property type="component" value="Unassembled WGS sequence"/>
</dbReference>
<dbReference type="Gene3D" id="1.10.600.10">
    <property type="entry name" value="Farnesyl Diphosphate Synthase"/>
    <property type="match status" value="1"/>
</dbReference>
<organism evidence="4 5">
    <name type="scientific">Phtheirospermum japonicum</name>
    <dbReference type="NCBI Taxonomy" id="374723"/>
    <lineage>
        <taxon>Eukaryota</taxon>
        <taxon>Viridiplantae</taxon>
        <taxon>Streptophyta</taxon>
        <taxon>Embryophyta</taxon>
        <taxon>Tracheophyta</taxon>
        <taxon>Spermatophyta</taxon>
        <taxon>Magnoliopsida</taxon>
        <taxon>eudicotyledons</taxon>
        <taxon>Gunneridae</taxon>
        <taxon>Pentapetalae</taxon>
        <taxon>asterids</taxon>
        <taxon>lamiids</taxon>
        <taxon>Lamiales</taxon>
        <taxon>Orobanchaceae</taxon>
        <taxon>Orobanchaceae incertae sedis</taxon>
        <taxon>Phtheirospermum</taxon>
    </lineage>
</organism>
<reference evidence="4" key="1">
    <citation type="submission" date="2020-07" db="EMBL/GenBank/DDBJ databases">
        <title>Ethylene signaling mediates host invasion by parasitic plants.</title>
        <authorList>
            <person name="Yoshida S."/>
        </authorList>
    </citation>
    <scope>NUCLEOTIDE SEQUENCE</scope>
    <source>
        <strain evidence="4">Okayama</strain>
    </source>
</reference>
<feature type="domain" description="Terpene synthase N-terminal" evidence="2">
    <location>
        <begin position="12"/>
        <end position="84"/>
    </location>
</feature>
<keyword evidence="1" id="KW-0479">Metal-binding</keyword>
<dbReference type="InterPro" id="IPR034741">
    <property type="entry name" value="Terpene_cyclase-like_1_C"/>
</dbReference>
<comment type="caution">
    <text evidence="4">The sequence shown here is derived from an EMBL/GenBank/DDBJ whole genome shotgun (WGS) entry which is preliminary data.</text>
</comment>
<dbReference type="SFLD" id="SFLDG01019">
    <property type="entry name" value="Terpene_Cyclase_Like_1_C_Termi"/>
    <property type="match status" value="1"/>
</dbReference>
<dbReference type="GO" id="GO:0016114">
    <property type="term" value="P:terpenoid biosynthetic process"/>
    <property type="evidence" value="ECO:0007669"/>
    <property type="project" value="InterPro"/>
</dbReference>
<dbReference type="InterPro" id="IPR036965">
    <property type="entry name" value="Terpene_synth_N_sf"/>
</dbReference>
<evidence type="ECO:0000259" key="2">
    <source>
        <dbReference type="Pfam" id="PF01397"/>
    </source>
</evidence>
<dbReference type="InterPro" id="IPR001906">
    <property type="entry name" value="Terpene_synth_N"/>
</dbReference>
<evidence type="ECO:0000259" key="3">
    <source>
        <dbReference type="Pfam" id="PF03936"/>
    </source>
</evidence>
<dbReference type="Pfam" id="PF01397">
    <property type="entry name" value="Terpene_synth"/>
    <property type="match status" value="1"/>
</dbReference>
<feature type="domain" description="Terpene synthase metal-binding" evidence="3">
    <location>
        <begin position="158"/>
        <end position="397"/>
    </location>
</feature>
<dbReference type="InterPro" id="IPR005630">
    <property type="entry name" value="Terpene_synthase_metal-bd"/>
</dbReference>
<keyword evidence="5" id="KW-1185">Reference proteome</keyword>
<dbReference type="InterPro" id="IPR008949">
    <property type="entry name" value="Isoprenoid_synthase_dom_sf"/>
</dbReference>
<dbReference type="SFLD" id="SFLDS00005">
    <property type="entry name" value="Isoprenoid_Synthase_Type_I"/>
    <property type="match status" value="1"/>
</dbReference>
<dbReference type="Pfam" id="PF03936">
    <property type="entry name" value="Terpene_synth_C"/>
    <property type="match status" value="1"/>
</dbReference>
<dbReference type="FunFam" id="1.10.600.10:FF:000007">
    <property type="entry name" value="Isoprene synthase, chloroplastic"/>
    <property type="match status" value="1"/>
</dbReference>
<evidence type="ECO:0000313" key="5">
    <source>
        <dbReference type="Proteomes" id="UP000653305"/>
    </source>
</evidence>
<dbReference type="PANTHER" id="PTHR31225">
    <property type="entry name" value="OS04G0344100 PROTEIN-RELATED"/>
    <property type="match status" value="1"/>
</dbReference>
<dbReference type="SUPFAM" id="SSF48239">
    <property type="entry name" value="Terpenoid cyclases/Protein prenyltransferases"/>
    <property type="match status" value="1"/>
</dbReference>
<dbReference type="PANTHER" id="PTHR31225:SF94">
    <property type="entry name" value="ALPHA-FARNESENE SYNTHASE"/>
    <property type="match status" value="1"/>
</dbReference>
<dbReference type="EMBL" id="BMAC01000123">
    <property type="protein sequence ID" value="GFP86323.1"/>
    <property type="molecule type" value="Genomic_DNA"/>
</dbReference>
<dbReference type="OrthoDB" id="1936865at2759"/>
<dbReference type="GO" id="GO:0010333">
    <property type="term" value="F:terpene synthase activity"/>
    <property type="evidence" value="ECO:0007669"/>
    <property type="project" value="InterPro"/>
</dbReference>
<accession>A0A830BQ92</accession>
<gene>
    <name evidence="4" type="ORF">PHJA_000776100</name>
</gene>
<evidence type="ECO:0000313" key="4">
    <source>
        <dbReference type="EMBL" id="GFP86323.1"/>
    </source>
</evidence>
<dbReference type="GO" id="GO:0000287">
    <property type="term" value="F:magnesium ion binding"/>
    <property type="evidence" value="ECO:0007669"/>
    <property type="project" value="InterPro"/>
</dbReference>
<name>A0A830BQ92_9LAMI</name>
<protein>
    <submittedName>
        <fullName evidence="4">Alpha-farnesene synthase</fullName>
    </submittedName>
</protein>
<dbReference type="AlphaFoldDB" id="A0A830BQ92"/>
<dbReference type="Gene3D" id="1.50.10.130">
    <property type="entry name" value="Terpene synthase, N-terminal domain"/>
    <property type="match status" value="1"/>
</dbReference>
<dbReference type="SUPFAM" id="SSF48576">
    <property type="entry name" value="Terpenoid synthases"/>
    <property type="match status" value="1"/>
</dbReference>
<dbReference type="InterPro" id="IPR008930">
    <property type="entry name" value="Terpenoid_cyclase/PrenylTrfase"/>
</dbReference>
<proteinExistence type="predicted"/>